<dbReference type="Pfam" id="PF25376">
    <property type="entry name" value="Pre-PUA_NSUN2"/>
    <property type="match status" value="1"/>
</dbReference>
<evidence type="ECO:0000313" key="14">
    <source>
        <dbReference type="Proteomes" id="UP000289340"/>
    </source>
</evidence>
<feature type="compositionally biased region" description="Basic residues" evidence="11">
    <location>
        <begin position="8"/>
        <end position="18"/>
    </location>
</feature>
<dbReference type="Gene3D" id="3.40.50.150">
    <property type="entry name" value="Vaccinia Virus protein VP39"/>
    <property type="match status" value="1"/>
</dbReference>
<dbReference type="PROSITE" id="PS51686">
    <property type="entry name" value="SAM_MT_RSMB_NOP"/>
    <property type="match status" value="1"/>
</dbReference>
<accession>A0A445KQ72</accession>
<dbReference type="FunFam" id="3.40.50.150:FF:000153">
    <property type="entry name" value="S-adenosyl-L-methionine-dependent methyltransferase superfamily protein"/>
    <property type="match status" value="1"/>
</dbReference>
<name>A0A445KQ72_GLYSO</name>
<evidence type="ECO:0000259" key="12">
    <source>
        <dbReference type="PROSITE" id="PS51686"/>
    </source>
</evidence>
<sequence length="822" mass="92555">MGGGGRGGRSRTQRKHFRQSRENVWKRSKSDPDPSSTENNPAWTPFATENAAFDFYYKEQGIVDLQYWDQFVALLRTPLPATFRINSSSQFSDDLRSQLENDFVHSLRDEVVEGGETEAIRPLLWYPGNFAWHSNFSRMQLRKNQTLERFHEFLKLENEIGNITRQEAVSMVPPLFLDVHSDHFVLDMCAAPGSKTFQLLEIIHQSSKAGSLPDGMVIANDLDVQRCNLLIHQTKRMCTANLIVTNHEAQHFPGCRLNRNYERMELDHNIGQLLFDRVLCDVPCSGDGTLRKAPDLWRKWNTGMGHGLHSLQVLIAMRGLSLLKIGGRMVYSTCSMNPIENEAVVAEVLRRCGGSVKLVDVSSELSQLIRQPGLKRWKIYDKGTWLVSYKDVPKYRRSVILSSMFPSGRGHHDLVDSSCSVDPEGITNGINGNAGDGVQAVENPVMSESAAEVCDFPLEHCMRILPHDQNTGAFFIAVLQKVSPLPAITEQTKKKIDEQYVEPANQSLNDAQVPQITSPESTHEEVLNAVSEENVDDNEPITEDLEVGPVTCEEQNSKETREPDNVQNTTKRVPGKRKLQIQGKWRGVDPVVFFKDETIINSIKDFYGIDERFPFNGHLVTRNSDTNHVKRIYYISKSVKDVLELNFKVGQQLKITSIGMKMFERQTAREGSSAPCAFRISSEGLPLILPYITKQILHASPSDFKHLLQNKEVKFEDFTDAEFGEKAANLLPGCCVVIMCIGKTVAAESLKVDESTIAIGCWKGRARLSVMVTAMDCQELLERLLIRFDTEKGSSGHLDNSSNDVEEVQPVQELNRENDDDV</sequence>
<dbReference type="Proteomes" id="UP000289340">
    <property type="component" value="Chromosome 5"/>
</dbReference>
<dbReference type="InterPro" id="IPR049560">
    <property type="entry name" value="MeTrfase_RsmB-F_NOP2_cat"/>
</dbReference>
<comment type="caution">
    <text evidence="10">Lacks conserved residue(s) required for the propagation of feature annotation.</text>
</comment>
<keyword evidence="9" id="KW-0539">Nucleus</keyword>
<dbReference type="EMBL" id="QZWG01000005">
    <property type="protein sequence ID" value="RZC12935.1"/>
    <property type="molecule type" value="Genomic_DNA"/>
</dbReference>
<dbReference type="AlphaFoldDB" id="A0A445KQ72"/>
<keyword evidence="3" id="KW-0820">tRNA-binding</keyword>
<dbReference type="Pfam" id="PF01189">
    <property type="entry name" value="Methyltr_RsmB-F"/>
    <property type="match status" value="1"/>
</dbReference>
<feature type="region of interest" description="Disordered" evidence="11">
    <location>
        <begin position="1"/>
        <end position="43"/>
    </location>
</feature>
<dbReference type="InterPro" id="IPR001678">
    <property type="entry name" value="MeTrfase_RsmB-F_NOP2_dom"/>
</dbReference>
<evidence type="ECO:0000256" key="3">
    <source>
        <dbReference type="ARBA" id="ARBA00022555"/>
    </source>
</evidence>
<feature type="compositionally biased region" description="Basic and acidic residues" evidence="11">
    <location>
        <begin position="555"/>
        <end position="564"/>
    </location>
</feature>
<evidence type="ECO:0000256" key="1">
    <source>
        <dbReference type="ARBA" id="ARBA00004123"/>
    </source>
</evidence>
<dbReference type="PANTHER" id="PTHR22808:SF1">
    <property type="entry name" value="RNA CYTOSINE-C(5)-METHYLTRANSFERASE NSUN2-RELATED"/>
    <property type="match status" value="1"/>
</dbReference>
<feature type="compositionally biased region" description="Polar residues" evidence="11">
    <location>
        <begin position="33"/>
        <end position="42"/>
    </location>
</feature>
<evidence type="ECO:0000313" key="13">
    <source>
        <dbReference type="EMBL" id="RZC12935.1"/>
    </source>
</evidence>
<comment type="subcellular location">
    <subcellularLocation>
        <location evidence="1">Nucleus</location>
    </subcellularLocation>
</comment>
<evidence type="ECO:0000256" key="2">
    <source>
        <dbReference type="ARBA" id="ARBA00007494"/>
    </source>
</evidence>
<dbReference type="Gramene" id="XM_028377288.1">
    <property type="protein sequence ID" value="XP_028233089.1"/>
    <property type="gene ID" value="LOC114413089"/>
</dbReference>
<evidence type="ECO:0000256" key="9">
    <source>
        <dbReference type="ARBA" id="ARBA00023242"/>
    </source>
</evidence>
<comment type="caution">
    <text evidence="13">The sequence shown here is derived from an EMBL/GenBank/DDBJ whole genome shotgun (WGS) entry which is preliminary data.</text>
</comment>
<feature type="binding site" evidence="10">
    <location>
        <begin position="189"/>
        <end position="195"/>
    </location>
    <ligand>
        <name>S-adenosyl-L-methionine</name>
        <dbReference type="ChEBI" id="CHEBI:59789"/>
    </ligand>
</feature>
<feature type="compositionally biased region" description="Basic and acidic residues" evidence="11">
    <location>
        <begin position="19"/>
        <end position="32"/>
    </location>
</feature>
<feature type="binding site" evidence="10">
    <location>
        <position position="221"/>
    </location>
    <ligand>
        <name>S-adenosyl-L-methionine</name>
        <dbReference type="ChEBI" id="CHEBI:59789"/>
    </ligand>
</feature>
<evidence type="ECO:0000256" key="6">
    <source>
        <dbReference type="ARBA" id="ARBA00022691"/>
    </source>
</evidence>
<keyword evidence="8 10" id="KW-0694">RNA-binding</keyword>
<dbReference type="GO" id="GO:0016428">
    <property type="term" value="F:tRNA (cytidine-5-)-methyltransferase activity"/>
    <property type="evidence" value="ECO:0007669"/>
    <property type="project" value="InterPro"/>
</dbReference>
<evidence type="ECO:0000256" key="11">
    <source>
        <dbReference type="SAM" id="MobiDB-lite"/>
    </source>
</evidence>
<dbReference type="InterPro" id="IPR018314">
    <property type="entry name" value="RsmB/NOL1/NOP2-like_CS"/>
</dbReference>
<keyword evidence="6 10" id="KW-0949">S-adenosyl-L-methionine</keyword>
<dbReference type="PRINTS" id="PR02011">
    <property type="entry name" value="RCMTNCL1"/>
</dbReference>
<evidence type="ECO:0000256" key="8">
    <source>
        <dbReference type="ARBA" id="ARBA00022884"/>
    </source>
</evidence>
<dbReference type="Pfam" id="PF25378">
    <property type="entry name" value="PUA_NSUN2"/>
    <property type="match status" value="1"/>
</dbReference>
<proteinExistence type="inferred from homology"/>
<feature type="binding site" evidence="10">
    <location>
        <position position="281"/>
    </location>
    <ligand>
        <name>S-adenosyl-L-methionine</name>
        <dbReference type="ChEBI" id="CHEBI:59789"/>
    </ligand>
</feature>
<dbReference type="SUPFAM" id="SSF53335">
    <property type="entry name" value="S-adenosyl-L-methionine-dependent methyltransferases"/>
    <property type="match status" value="1"/>
</dbReference>
<dbReference type="GO" id="GO:0030488">
    <property type="term" value="P:tRNA methylation"/>
    <property type="evidence" value="ECO:0007669"/>
    <property type="project" value="UniProtKB-ARBA"/>
</dbReference>
<evidence type="ECO:0000256" key="10">
    <source>
        <dbReference type="PROSITE-ProRule" id="PRU01023"/>
    </source>
</evidence>
<keyword evidence="4 10" id="KW-0489">Methyltransferase</keyword>
<dbReference type="InterPro" id="IPR057286">
    <property type="entry name" value="PUA_NSUN2"/>
</dbReference>
<keyword evidence="5 10" id="KW-0808">Transferase</keyword>
<dbReference type="InterPro" id="IPR023267">
    <property type="entry name" value="RCMT"/>
</dbReference>
<dbReference type="InterPro" id="IPR057285">
    <property type="entry name" value="Pre-PUA_NSUN2"/>
</dbReference>
<evidence type="ECO:0000256" key="4">
    <source>
        <dbReference type="ARBA" id="ARBA00022603"/>
    </source>
</evidence>
<feature type="active site" description="Nucleophile" evidence="10">
    <location>
        <position position="334"/>
    </location>
</feature>
<organism evidence="13 14">
    <name type="scientific">Glycine soja</name>
    <name type="common">Wild soybean</name>
    <dbReference type="NCBI Taxonomy" id="3848"/>
    <lineage>
        <taxon>Eukaryota</taxon>
        <taxon>Viridiplantae</taxon>
        <taxon>Streptophyta</taxon>
        <taxon>Embryophyta</taxon>
        <taxon>Tracheophyta</taxon>
        <taxon>Spermatophyta</taxon>
        <taxon>Magnoliopsida</taxon>
        <taxon>eudicotyledons</taxon>
        <taxon>Gunneridae</taxon>
        <taxon>Pentapetalae</taxon>
        <taxon>rosids</taxon>
        <taxon>fabids</taxon>
        <taxon>Fabales</taxon>
        <taxon>Fabaceae</taxon>
        <taxon>Papilionoideae</taxon>
        <taxon>50 kb inversion clade</taxon>
        <taxon>NPAAA clade</taxon>
        <taxon>indigoferoid/millettioid clade</taxon>
        <taxon>Phaseoleae</taxon>
        <taxon>Glycine</taxon>
        <taxon>Glycine subgen. Soja</taxon>
    </lineage>
</organism>
<keyword evidence="14" id="KW-1185">Reference proteome</keyword>
<comment type="similarity">
    <text evidence="2 10">Belongs to the class I-like SAM-binding methyltransferase superfamily. RsmB/NOP family.</text>
</comment>
<protein>
    <submittedName>
        <fullName evidence="13">tRNA (Cytosine(34)-C(5))-methyltransferase isoform A</fullName>
    </submittedName>
</protein>
<feature type="region of interest" description="Disordered" evidence="11">
    <location>
        <begin position="793"/>
        <end position="822"/>
    </location>
</feature>
<dbReference type="InterPro" id="IPR029063">
    <property type="entry name" value="SAM-dependent_MTases_sf"/>
</dbReference>
<keyword evidence="7" id="KW-0819">tRNA processing</keyword>
<evidence type="ECO:0000256" key="5">
    <source>
        <dbReference type="ARBA" id="ARBA00022679"/>
    </source>
</evidence>
<feature type="domain" description="SAM-dependent MTase RsmB/NOP-type" evidence="12">
    <location>
        <begin position="71"/>
        <end position="482"/>
    </location>
</feature>
<reference evidence="13 14" key="1">
    <citation type="submission" date="2018-09" db="EMBL/GenBank/DDBJ databases">
        <title>A high-quality reference genome of wild soybean provides a powerful tool to mine soybean genomes.</title>
        <authorList>
            <person name="Xie M."/>
            <person name="Chung C.Y.L."/>
            <person name="Li M.-W."/>
            <person name="Wong F.-L."/>
            <person name="Chan T.-F."/>
            <person name="Lam H.-M."/>
        </authorList>
    </citation>
    <scope>NUCLEOTIDE SEQUENCE [LARGE SCALE GENOMIC DNA]</scope>
    <source>
        <strain evidence="14">cv. W05</strain>
        <tissue evidence="13">Hypocotyl of etiolated seedlings</tissue>
    </source>
</reference>
<dbReference type="GO" id="GO:0000049">
    <property type="term" value="F:tRNA binding"/>
    <property type="evidence" value="ECO:0007669"/>
    <property type="project" value="UniProtKB-KW"/>
</dbReference>
<gene>
    <name evidence="13" type="ORF">D0Y65_012602</name>
</gene>
<dbReference type="PROSITE" id="PS01153">
    <property type="entry name" value="NOL1_NOP2_SUN"/>
    <property type="match status" value="1"/>
</dbReference>
<dbReference type="PRINTS" id="PR02008">
    <property type="entry name" value="RCMTFAMILY"/>
</dbReference>
<dbReference type="InterPro" id="IPR023270">
    <property type="entry name" value="RCMT_NCL1"/>
</dbReference>
<feature type="region of interest" description="Disordered" evidence="11">
    <location>
        <begin position="552"/>
        <end position="575"/>
    </location>
</feature>
<evidence type="ECO:0000256" key="7">
    <source>
        <dbReference type="ARBA" id="ARBA00022694"/>
    </source>
</evidence>
<dbReference type="PANTHER" id="PTHR22808">
    <property type="entry name" value="NCL1 YEAST -RELATED NOL1/NOP2/FMU SUN DOMAIN-CONTAINING"/>
    <property type="match status" value="1"/>
</dbReference>
<dbReference type="GO" id="GO:0005634">
    <property type="term" value="C:nucleus"/>
    <property type="evidence" value="ECO:0007669"/>
    <property type="project" value="UniProtKB-SubCell"/>
</dbReference>